<reference evidence="3" key="1">
    <citation type="journal article" date="2023" name="Front. Microbiol.">
        <title>Ralstonia chuxiongensis sp. nov., Ralstonia mojiangensis sp. nov., and Ralstonia soli sp. nov., isolated from tobacco fields, are three novel species in the family Burkholderiaceae.</title>
        <authorList>
            <person name="Lu C.H."/>
            <person name="Zhang Y.Y."/>
            <person name="Jiang N."/>
            <person name="Chen W."/>
            <person name="Shao X."/>
            <person name="Zhao Z.M."/>
            <person name="Lu W.L."/>
            <person name="Hu X."/>
            <person name="Xi Y.X."/>
            <person name="Zou S.Y."/>
            <person name="Wei Q.J."/>
            <person name="Lin Z.L."/>
            <person name="Gong L."/>
            <person name="Gai X.T."/>
            <person name="Zhang L.Q."/>
            <person name="Li J.Y."/>
            <person name="Jin Y."/>
            <person name="Xia Z.Y."/>
        </authorList>
    </citation>
    <scope>NUCLEOTIDE SEQUENCE [LARGE SCALE GENOMIC DNA]</scope>
    <source>
        <strain evidence="3">21YRMH01-3</strain>
    </source>
</reference>
<dbReference type="AlphaFoldDB" id="A0AA41WXX3"/>
<feature type="transmembrane region" description="Helical" evidence="1">
    <location>
        <begin position="50"/>
        <end position="73"/>
    </location>
</feature>
<evidence type="ECO:0000313" key="2">
    <source>
        <dbReference type="EMBL" id="MCP1174394.1"/>
    </source>
</evidence>
<protein>
    <recommendedName>
        <fullName evidence="4">Transmembrane protein</fullName>
    </recommendedName>
</protein>
<evidence type="ECO:0008006" key="4">
    <source>
        <dbReference type="Google" id="ProtNLM"/>
    </source>
</evidence>
<accession>A0AA41WXX3</accession>
<organism evidence="2 3">
    <name type="scientific">Ralstonia chuxiongensis</name>
    <dbReference type="NCBI Taxonomy" id="2957504"/>
    <lineage>
        <taxon>Bacteria</taxon>
        <taxon>Pseudomonadati</taxon>
        <taxon>Pseudomonadota</taxon>
        <taxon>Betaproteobacteria</taxon>
        <taxon>Burkholderiales</taxon>
        <taxon>Burkholderiaceae</taxon>
        <taxon>Ralstonia</taxon>
    </lineage>
</organism>
<evidence type="ECO:0000313" key="3">
    <source>
        <dbReference type="Proteomes" id="UP001162793"/>
    </source>
</evidence>
<keyword evidence="1" id="KW-0812">Transmembrane</keyword>
<proteinExistence type="predicted"/>
<dbReference type="RefSeq" id="WP_253540145.1">
    <property type="nucleotide sequence ID" value="NZ_JAMYWC010000005.1"/>
</dbReference>
<keyword evidence="1" id="KW-0472">Membrane</keyword>
<keyword evidence="1" id="KW-1133">Transmembrane helix</keyword>
<sequence>MKRAAIGLTGLLYGALLAWTCLYVISRIGWSLSNKASSESYEIDKCPVPWWVLPSLIFYIVGPAMLFTVLNAIAWKRWSLTKWGLVFSIATAGIVGLYFLPYALR</sequence>
<keyword evidence="3" id="KW-1185">Reference proteome</keyword>
<feature type="transmembrane region" description="Helical" evidence="1">
    <location>
        <begin position="85"/>
        <end position="104"/>
    </location>
</feature>
<evidence type="ECO:0000256" key="1">
    <source>
        <dbReference type="SAM" id="Phobius"/>
    </source>
</evidence>
<dbReference type="EMBL" id="JAMYWC010000005">
    <property type="protein sequence ID" value="MCP1174394.1"/>
    <property type="molecule type" value="Genomic_DNA"/>
</dbReference>
<gene>
    <name evidence="2" type="ORF">NKG59_18685</name>
</gene>
<name>A0AA41WXX3_9RALS</name>
<comment type="caution">
    <text evidence="2">The sequence shown here is derived from an EMBL/GenBank/DDBJ whole genome shotgun (WGS) entry which is preliminary data.</text>
</comment>
<dbReference type="Proteomes" id="UP001162793">
    <property type="component" value="Unassembled WGS sequence"/>
</dbReference>